<protein>
    <recommendedName>
        <fullName evidence="1">Antitoxin SocA-like Panacea domain-containing protein</fullName>
    </recommendedName>
</protein>
<gene>
    <name evidence="2" type="ORF">SAMN04488570_2876</name>
</gene>
<evidence type="ECO:0000259" key="1">
    <source>
        <dbReference type="Pfam" id="PF13274"/>
    </source>
</evidence>
<proteinExistence type="predicted"/>
<dbReference type="OrthoDB" id="5196093at2"/>
<dbReference type="RefSeq" id="WP_091730980.1">
    <property type="nucleotide sequence ID" value="NZ_LT629757.1"/>
</dbReference>
<name>A0A1H1VMG9_9ACTN</name>
<sequence length="307" mass="33892">MNATADALSAAMAYLCVNYPHPEELSNARLTKLVYLADWEAARVLDRQLTPVRWIFNHYGPWVPDIVETAQRDPHFKVVSETNAFGSPKTRITTTQPEPLLASLAADERAVLDRVMDQTRRLYFGQFIDYVYATYPIKSQQRYATLDLVALAREANATSPAQPLHKVGVRTAVDLTDARLAALRGSVEAAIVALLGYEPPGQAGEAVQSRIEDPSIESVDSDYDLDVSIGPDGTLLVRTQVSVSVEGFVSHADVDTIADELVGLVSRDPEWNDQVQWVSVPFEMLFELTARSEGDRFVVEVRDATVG</sequence>
<keyword evidence="3" id="KW-1185">Reference proteome</keyword>
<dbReference type="Pfam" id="PF13274">
    <property type="entry name" value="SocA_Panacea"/>
    <property type="match status" value="1"/>
</dbReference>
<organism evidence="2 3">
    <name type="scientific">Nocardioides scoriae</name>
    <dbReference type="NCBI Taxonomy" id="642780"/>
    <lineage>
        <taxon>Bacteria</taxon>
        <taxon>Bacillati</taxon>
        <taxon>Actinomycetota</taxon>
        <taxon>Actinomycetes</taxon>
        <taxon>Propionibacteriales</taxon>
        <taxon>Nocardioidaceae</taxon>
        <taxon>Nocardioides</taxon>
    </lineage>
</organism>
<dbReference type="Proteomes" id="UP000198859">
    <property type="component" value="Chromosome I"/>
</dbReference>
<reference evidence="3" key="1">
    <citation type="submission" date="2016-10" db="EMBL/GenBank/DDBJ databases">
        <authorList>
            <person name="Varghese N."/>
            <person name="Submissions S."/>
        </authorList>
    </citation>
    <scope>NUCLEOTIDE SEQUENCE [LARGE SCALE GENOMIC DNA]</scope>
    <source>
        <strain evidence="3">DSM 22127</strain>
    </source>
</reference>
<dbReference type="EMBL" id="LT629757">
    <property type="protein sequence ID" value="SDS85875.1"/>
    <property type="molecule type" value="Genomic_DNA"/>
</dbReference>
<evidence type="ECO:0000313" key="2">
    <source>
        <dbReference type="EMBL" id="SDS85875.1"/>
    </source>
</evidence>
<feature type="domain" description="Antitoxin SocA-like Panacea" evidence="1">
    <location>
        <begin position="30"/>
        <end position="133"/>
    </location>
</feature>
<dbReference type="AlphaFoldDB" id="A0A1H1VMG9"/>
<evidence type="ECO:0000313" key="3">
    <source>
        <dbReference type="Proteomes" id="UP000198859"/>
    </source>
</evidence>
<accession>A0A1H1VMG9</accession>
<dbReference type="InterPro" id="IPR025272">
    <property type="entry name" value="SocA_Panacea"/>
</dbReference>